<evidence type="ECO:0000256" key="8">
    <source>
        <dbReference type="ARBA" id="ARBA00080142"/>
    </source>
</evidence>
<evidence type="ECO:0000256" key="11">
    <source>
        <dbReference type="SAM" id="MobiDB-lite"/>
    </source>
</evidence>
<evidence type="ECO:0000256" key="3">
    <source>
        <dbReference type="ARBA" id="ARBA00022741"/>
    </source>
</evidence>
<dbReference type="InterPro" id="IPR016135">
    <property type="entry name" value="UBQ-conjugating_enzyme/RWD"/>
</dbReference>
<dbReference type="SUPFAM" id="SSF54495">
    <property type="entry name" value="UBC-like"/>
    <property type="match status" value="1"/>
</dbReference>
<keyword evidence="14" id="KW-1185">Reference proteome</keyword>
<evidence type="ECO:0000256" key="9">
    <source>
        <dbReference type="PROSITE-ProRule" id="PRU10133"/>
    </source>
</evidence>
<dbReference type="InterPro" id="IPR050113">
    <property type="entry name" value="Ub_conjugating_enzyme"/>
</dbReference>
<dbReference type="Pfam" id="PF00179">
    <property type="entry name" value="UQ_con"/>
    <property type="match status" value="1"/>
</dbReference>
<proteinExistence type="inferred from homology"/>
<evidence type="ECO:0000259" key="12">
    <source>
        <dbReference type="PROSITE" id="PS50127"/>
    </source>
</evidence>
<evidence type="ECO:0000256" key="4">
    <source>
        <dbReference type="ARBA" id="ARBA00022786"/>
    </source>
</evidence>
<name>A0A1Y2FR06_PROLT</name>
<dbReference type="EMBL" id="MCFI01000003">
    <property type="protein sequence ID" value="ORY86369.1"/>
    <property type="molecule type" value="Genomic_DNA"/>
</dbReference>
<dbReference type="RefSeq" id="XP_040727551.1">
    <property type="nucleotide sequence ID" value="XM_040868707.1"/>
</dbReference>
<keyword evidence="3 10" id="KW-0547">Nucleotide-binding</keyword>
<dbReference type="PROSITE" id="PS00183">
    <property type="entry name" value="UBC_1"/>
    <property type="match status" value="1"/>
</dbReference>
<evidence type="ECO:0000313" key="13">
    <source>
        <dbReference type="EMBL" id="ORY86369.1"/>
    </source>
</evidence>
<keyword evidence="5 10" id="KW-0067">ATP-binding</keyword>
<dbReference type="OrthoDB" id="10253686at2759"/>
<dbReference type="GO" id="GO:0061631">
    <property type="term" value="F:ubiquitin conjugating enzyme activity"/>
    <property type="evidence" value="ECO:0007669"/>
    <property type="project" value="UniProtKB-EC"/>
</dbReference>
<dbReference type="GeneID" id="63785306"/>
<comment type="similarity">
    <text evidence="10">Belongs to the ubiquitin-conjugating enzyme family.</text>
</comment>
<evidence type="ECO:0000256" key="5">
    <source>
        <dbReference type="ARBA" id="ARBA00022840"/>
    </source>
</evidence>
<feature type="domain" description="UBC core" evidence="12">
    <location>
        <begin position="28"/>
        <end position="175"/>
    </location>
</feature>
<dbReference type="STRING" id="56484.A0A1Y2FR06"/>
<protein>
    <recommendedName>
        <fullName evidence="1">E2 ubiquitin-conjugating enzyme</fullName>
        <ecNumber evidence="1">2.3.2.23</ecNumber>
    </recommendedName>
    <alternativeName>
        <fullName evidence="8">E2 ubiquitin-conjugating enzyme 11</fullName>
    </alternativeName>
    <alternativeName>
        <fullName evidence="7">Ubiquitin carrier protein</fullName>
    </alternativeName>
    <alternativeName>
        <fullName evidence="6">Ubiquitin-protein ligase</fullName>
    </alternativeName>
</protein>
<comment type="caution">
    <text evidence="13">The sequence shown here is derived from an EMBL/GenBank/DDBJ whole genome shotgun (WGS) entry which is preliminary data.</text>
</comment>
<evidence type="ECO:0000256" key="2">
    <source>
        <dbReference type="ARBA" id="ARBA00022679"/>
    </source>
</evidence>
<evidence type="ECO:0000256" key="10">
    <source>
        <dbReference type="RuleBase" id="RU362109"/>
    </source>
</evidence>
<sequence length="176" mass="19607">MSMHSQNMAPGQTSHKVAHAAPSTDSHSVTKRLQSELMTLMMSSTPGISAFPESDSNLFHWLGTICGPADTHYAGLTFKLKIDFPANYPFSAPTILFTSPMWHPNVDMSGNICLDILKEKWSAVYNVQTILLSLQSLLGEPNNASPLNAQAADLWTRDPAEYKRLLMQRYRPIEEQ</sequence>
<dbReference type="FunFam" id="3.10.110.10:FF:000068">
    <property type="entry name" value="Ubiquitin-conjugating enzyme E2-20 kDa"/>
    <property type="match status" value="1"/>
</dbReference>
<dbReference type="SMART" id="SM00212">
    <property type="entry name" value="UBCc"/>
    <property type="match status" value="1"/>
</dbReference>
<organism evidence="13 14">
    <name type="scientific">Protomyces lactucae-debilis</name>
    <dbReference type="NCBI Taxonomy" id="2754530"/>
    <lineage>
        <taxon>Eukaryota</taxon>
        <taxon>Fungi</taxon>
        <taxon>Dikarya</taxon>
        <taxon>Ascomycota</taxon>
        <taxon>Taphrinomycotina</taxon>
        <taxon>Taphrinomycetes</taxon>
        <taxon>Taphrinales</taxon>
        <taxon>Protomycetaceae</taxon>
        <taxon>Protomyces</taxon>
    </lineage>
</organism>
<feature type="region of interest" description="Disordered" evidence="11">
    <location>
        <begin position="1"/>
        <end position="28"/>
    </location>
</feature>
<accession>A0A1Y2FR06</accession>
<dbReference type="EC" id="2.3.2.23" evidence="1"/>
<feature type="active site" description="Glycyl thioester intermediate" evidence="9">
    <location>
        <position position="113"/>
    </location>
</feature>
<dbReference type="PROSITE" id="PS50127">
    <property type="entry name" value="UBC_2"/>
    <property type="match status" value="1"/>
</dbReference>
<dbReference type="GO" id="GO:0005524">
    <property type="term" value="F:ATP binding"/>
    <property type="evidence" value="ECO:0007669"/>
    <property type="project" value="UniProtKB-UniRule"/>
</dbReference>
<dbReference type="Proteomes" id="UP000193685">
    <property type="component" value="Unassembled WGS sequence"/>
</dbReference>
<evidence type="ECO:0000256" key="6">
    <source>
        <dbReference type="ARBA" id="ARBA00030012"/>
    </source>
</evidence>
<dbReference type="PANTHER" id="PTHR24067">
    <property type="entry name" value="UBIQUITIN-CONJUGATING ENZYME E2"/>
    <property type="match status" value="1"/>
</dbReference>
<dbReference type="InterPro" id="IPR000608">
    <property type="entry name" value="UBC"/>
</dbReference>
<dbReference type="AlphaFoldDB" id="A0A1Y2FR06"/>
<dbReference type="InterPro" id="IPR023313">
    <property type="entry name" value="UBQ-conjugating_AS"/>
</dbReference>
<dbReference type="Gene3D" id="3.10.110.10">
    <property type="entry name" value="Ubiquitin Conjugating Enzyme"/>
    <property type="match status" value="1"/>
</dbReference>
<dbReference type="OMA" id="PKDNHAV"/>
<keyword evidence="2" id="KW-0808">Transferase</keyword>
<evidence type="ECO:0000313" key="14">
    <source>
        <dbReference type="Proteomes" id="UP000193685"/>
    </source>
</evidence>
<gene>
    <name evidence="13" type="ORF">BCR37DRAFT_376984</name>
</gene>
<evidence type="ECO:0000256" key="1">
    <source>
        <dbReference type="ARBA" id="ARBA00012486"/>
    </source>
</evidence>
<feature type="compositionally biased region" description="Polar residues" evidence="11">
    <location>
        <begin position="1"/>
        <end position="15"/>
    </location>
</feature>
<evidence type="ECO:0000256" key="7">
    <source>
        <dbReference type="ARBA" id="ARBA00031729"/>
    </source>
</evidence>
<reference evidence="13 14" key="1">
    <citation type="submission" date="2016-07" db="EMBL/GenBank/DDBJ databases">
        <title>Pervasive Adenine N6-methylation of Active Genes in Fungi.</title>
        <authorList>
            <consortium name="DOE Joint Genome Institute"/>
            <person name="Mondo S.J."/>
            <person name="Dannebaum R.O."/>
            <person name="Kuo R.C."/>
            <person name="Labutti K."/>
            <person name="Haridas S."/>
            <person name="Kuo A."/>
            <person name="Salamov A."/>
            <person name="Ahrendt S.R."/>
            <person name="Lipzen A."/>
            <person name="Sullivan W."/>
            <person name="Andreopoulos W.B."/>
            <person name="Clum A."/>
            <person name="Lindquist E."/>
            <person name="Daum C."/>
            <person name="Ramamoorthy G.K."/>
            <person name="Gryganskyi A."/>
            <person name="Culley D."/>
            <person name="Magnuson J.K."/>
            <person name="James T.Y."/>
            <person name="O'Malley M.A."/>
            <person name="Stajich J.E."/>
            <person name="Spatafora J.W."/>
            <person name="Visel A."/>
            <person name="Grigoriev I.V."/>
        </authorList>
    </citation>
    <scope>NUCLEOTIDE SEQUENCE [LARGE SCALE GENOMIC DNA]</scope>
    <source>
        <strain evidence="13 14">12-1054</strain>
    </source>
</reference>
<dbReference type="CDD" id="cd23791">
    <property type="entry name" value="UBCc_UBE2C"/>
    <property type="match status" value="1"/>
</dbReference>
<keyword evidence="4 10" id="KW-0833">Ubl conjugation pathway</keyword>